<dbReference type="OrthoDB" id="5918022at2"/>
<dbReference type="EMBL" id="CP009928">
    <property type="protein sequence ID" value="AKK74475.1"/>
    <property type="molecule type" value="Genomic_DNA"/>
</dbReference>
<gene>
    <name evidence="2" type="ORF">OK18_19300</name>
</gene>
<dbReference type="RefSeq" id="WP_053329074.1">
    <property type="nucleotide sequence ID" value="NZ_CP009928.1"/>
</dbReference>
<dbReference type="AlphaFoldDB" id="A0A0G3M7B4"/>
<evidence type="ECO:0000313" key="3">
    <source>
        <dbReference type="Proteomes" id="UP000035213"/>
    </source>
</evidence>
<organism evidence="2 3">
    <name type="scientific">Chryseobacterium gallinarum</name>
    <dbReference type="NCBI Taxonomy" id="1324352"/>
    <lineage>
        <taxon>Bacteria</taxon>
        <taxon>Pseudomonadati</taxon>
        <taxon>Bacteroidota</taxon>
        <taxon>Flavobacteriia</taxon>
        <taxon>Flavobacteriales</taxon>
        <taxon>Weeksellaceae</taxon>
        <taxon>Chryseobacterium group</taxon>
        <taxon>Chryseobacterium</taxon>
    </lineage>
</organism>
<name>A0A0G3M7B4_CHRGL</name>
<protein>
    <recommendedName>
        <fullName evidence="1">DUF2489 domain-containing protein</fullName>
    </recommendedName>
</protein>
<dbReference type="STRING" id="1324352.OK18_19300"/>
<feature type="domain" description="DUF2489" evidence="1">
    <location>
        <begin position="8"/>
        <end position="107"/>
    </location>
</feature>
<sequence length="118" mass="14262">MNKFEELKRNRYIKKMHSNAIAMSTRQIDLREGCLKMEYFYDQIEYIQSLEGVDIDIFEEFSSKTSFFPLSKEREVYNQEYLSKLDARLSAITDQYYDRVVQKCEELINKLQYIKTII</sequence>
<evidence type="ECO:0000259" key="1">
    <source>
        <dbReference type="Pfam" id="PF10675"/>
    </source>
</evidence>
<reference evidence="2 3" key="1">
    <citation type="submission" date="2014-11" db="EMBL/GenBank/DDBJ databases">
        <authorList>
            <person name="Park G.-S."/>
            <person name="Hong S.-J."/>
            <person name="Jung B.K."/>
            <person name="Khan A.R."/>
            <person name="Kwak Y."/>
            <person name="Shin J.-H."/>
        </authorList>
    </citation>
    <scope>NUCLEOTIDE SEQUENCE [LARGE SCALE GENOMIC DNA]</scope>
    <source>
        <strain evidence="2 3">DSM 27622</strain>
    </source>
</reference>
<evidence type="ECO:0000313" key="2">
    <source>
        <dbReference type="EMBL" id="AKK74475.1"/>
    </source>
</evidence>
<dbReference type="PATRIC" id="fig|1324352.5.peg.4055"/>
<dbReference type="KEGG" id="cgn:OK18_19300"/>
<dbReference type="Pfam" id="PF10675">
    <property type="entry name" value="DUF2489"/>
    <property type="match status" value="1"/>
</dbReference>
<proteinExistence type="predicted"/>
<dbReference type="InterPro" id="IPR019617">
    <property type="entry name" value="DUF2489"/>
</dbReference>
<dbReference type="Proteomes" id="UP000035213">
    <property type="component" value="Chromosome"/>
</dbReference>
<accession>A0A0G3M7B4</accession>